<evidence type="ECO:0000313" key="2">
    <source>
        <dbReference type="EMBL" id="OSS51506.1"/>
    </source>
</evidence>
<evidence type="ECO:0000256" key="1">
    <source>
        <dbReference type="SAM" id="MobiDB-lite"/>
    </source>
</evidence>
<feature type="compositionally biased region" description="Polar residues" evidence="1">
    <location>
        <begin position="48"/>
        <end position="75"/>
    </location>
</feature>
<dbReference type="EMBL" id="KZ107840">
    <property type="protein sequence ID" value="OSS51506.1"/>
    <property type="molecule type" value="Genomic_DNA"/>
</dbReference>
<protein>
    <submittedName>
        <fullName evidence="2">Uncharacterized protein</fullName>
    </submittedName>
</protein>
<accession>A0A1Y2M5X2</accession>
<evidence type="ECO:0000313" key="3">
    <source>
        <dbReference type="Proteomes" id="UP000193240"/>
    </source>
</evidence>
<feature type="region of interest" description="Disordered" evidence="1">
    <location>
        <begin position="341"/>
        <end position="391"/>
    </location>
</feature>
<feature type="compositionally biased region" description="Polar residues" evidence="1">
    <location>
        <begin position="108"/>
        <end position="122"/>
    </location>
</feature>
<reference evidence="2 3" key="1">
    <citation type="journal article" date="2017" name="Genome Announc.">
        <title>Genome sequence of the saprophytic ascomycete Epicoccum nigrum ICMP 19927 strain isolated from New Zealand.</title>
        <authorList>
            <person name="Fokin M."/>
            <person name="Fleetwood D."/>
            <person name="Weir B.S."/>
            <person name="Villas-Boas S.G."/>
        </authorList>
    </citation>
    <scope>NUCLEOTIDE SEQUENCE [LARGE SCALE GENOMIC DNA]</scope>
    <source>
        <strain evidence="2 3">ICMP 19927</strain>
    </source>
</reference>
<dbReference type="AlphaFoldDB" id="A0A1Y2M5X2"/>
<proteinExistence type="predicted"/>
<name>A0A1Y2M5X2_EPING</name>
<feature type="compositionally biased region" description="Basic and acidic residues" evidence="1">
    <location>
        <begin position="372"/>
        <end position="391"/>
    </location>
</feature>
<dbReference type="Proteomes" id="UP000193240">
    <property type="component" value="Unassembled WGS sequence"/>
</dbReference>
<organism evidence="2 3">
    <name type="scientific">Epicoccum nigrum</name>
    <name type="common">Soil fungus</name>
    <name type="synonym">Epicoccum purpurascens</name>
    <dbReference type="NCBI Taxonomy" id="105696"/>
    <lineage>
        <taxon>Eukaryota</taxon>
        <taxon>Fungi</taxon>
        <taxon>Dikarya</taxon>
        <taxon>Ascomycota</taxon>
        <taxon>Pezizomycotina</taxon>
        <taxon>Dothideomycetes</taxon>
        <taxon>Pleosporomycetidae</taxon>
        <taxon>Pleosporales</taxon>
        <taxon>Pleosporineae</taxon>
        <taxon>Didymellaceae</taxon>
        <taxon>Epicoccum</taxon>
    </lineage>
</organism>
<gene>
    <name evidence="2" type="ORF">B5807_03325</name>
</gene>
<feature type="region of interest" description="Disordered" evidence="1">
    <location>
        <begin position="31"/>
        <end position="161"/>
    </location>
</feature>
<sequence>MADIYPDDAHWSPPALMNERRQNYMSYPAQLAQWPQLNDDNAPKWPSGQPSQQSQFNVDNASNRPSRQFVQQPQFNVGDALKRTSSVQPAKPLESLGVSSGDAFKRSPPTQLAQQSQANVDSAPTWPRVKAYDPNKRRPLPQYEKPLEGLGPSALNPDTAPKRLPYIYDNVFARKKPPVDRKNPAVQPVQQPQVSAGVVLKGPPFEPVTRVEVTVDSILKRPKPAVQSVLRTQVGAGDVLERTPPAEPKKDHEASVAEAAEFWSSGSEPNQRLQALIDYANAPTAQAEANKPKNTLTATDTSRSDAGFHMLMSQMPQPSCTWREMAPVERSLVDDEITGKKWGVRTGGIGDGRLWMAKKDQHGNGPPSLWPRESEPKKNEPKKDDPKKLGH</sequence>
<dbReference type="InParanoid" id="A0A1Y2M5X2"/>
<keyword evidence="3" id="KW-1185">Reference proteome</keyword>